<accession>A0AAN6M357</accession>
<feature type="coiled-coil region" evidence="1">
    <location>
        <begin position="65"/>
        <end position="104"/>
    </location>
</feature>
<sequence length="156" mass="18271">MSWPNPDLPLYGLTPAEADLATANFLWRLRAQLIAEGGSPNSPDCETLWQWILELPIWAARIPPTEEEEERMRRVRARADRITARIAAEEAAAAAEEAARIERRRALSRLAELRRLVRRCPLYRQWEGREGRDRFESVWDWEEGVEHLRTLFPARR</sequence>
<evidence type="ECO:0000313" key="2">
    <source>
        <dbReference type="EMBL" id="KAK3215515.1"/>
    </source>
</evidence>
<gene>
    <name evidence="2" type="ORF">GRF29_8g222648</name>
</gene>
<name>A0AAN6M357_9PLEO</name>
<organism evidence="2 3">
    <name type="scientific">Pseudopithomyces chartarum</name>
    <dbReference type="NCBI Taxonomy" id="1892770"/>
    <lineage>
        <taxon>Eukaryota</taxon>
        <taxon>Fungi</taxon>
        <taxon>Dikarya</taxon>
        <taxon>Ascomycota</taxon>
        <taxon>Pezizomycotina</taxon>
        <taxon>Dothideomycetes</taxon>
        <taxon>Pleosporomycetidae</taxon>
        <taxon>Pleosporales</taxon>
        <taxon>Massarineae</taxon>
        <taxon>Didymosphaeriaceae</taxon>
        <taxon>Pseudopithomyces</taxon>
    </lineage>
</organism>
<dbReference type="Proteomes" id="UP001280581">
    <property type="component" value="Unassembled WGS sequence"/>
</dbReference>
<keyword evidence="3" id="KW-1185">Reference proteome</keyword>
<protein>
    <submittedName>
        <fullName evidence="2">Uncharacterized protein</fullName>
    </submittedName>
</protein>
<reference evidence="2 3" key="1">
    <citation type="submission" date="2021-02" db="EMBL/GenBank/DDBJ databases">
        <title>Genome assembly of Pseudopithomyces chartarum.</title>
        <authorList>
            <person name="Jauregui R."/>
            <person name="Singh J."/>
            <person name="Voisey C."/>
        </authorList>
    </citation>
    <scope>NUCLEOTIDE SEQUENCE [LARGE SCALE GENOMIC DNA]</scope>
    <source>
        <strain evidence="2 3">AGR01</strain>
    </source>
</reference>
<keyword evidence="1" id="KW-0175">Coiled coil</keyword>
<proteinExistence type="predicted"/>
<dbReference type="EMBL" id="WVTA01000002">
    <property type="protein sequence ID" value="KAK3215515.1"/>
    <property type="molecule type" value="Genomic_DNA"/>
</dbReference>
<evidence type="ECO:0000256" key="1">
    <source>
        <dbReference type="SAM" id="Coils"/>
    </source>
</evidence>
<comment type="caution">
    <text evidence="2">The sequence shown here is derived from an EMBL/GenBank/DDBJ whole genome shotgun (WGS) entry which is preliminary data.</text>
</comment>
<evidence type="ECO:0000313" key="3">
    <source>
        <dbReference type="Proteomes" id="UP001280581"/>
    </source>
</evidence>
<dbReference type="AlphaFoldDB" id="A0AAN6M357"/>